<proteinExistence type="predicted"/>
<sequence>MSGETMLFLGCRNPARSRGKHSAIRRVRPVAAALFLAGLLAACSGDVTDQSGPLTVGTSAEVPENTYCAPLDPQAGTIGLGDVVSNPGQDPAELLSIELVQPRNLELVDTGA</sequence>
<keyword evidence="2" id="KW-1185">Reference proteome</keyword>
<dbReference type="RefSeq" id="WP_373972917.1">
    <property type="nucleotide sequence ID" value="NZ_JBHDLJ010000013.1"/>
</dbReference>
<dbReference type="Proteomes" id="UP001575652">
    <property type="component" value="Unassembled WGS sequence"/>
</dbReference>
<organism evidence="1 2">
    <name type="scientific">Arthrobacter halodurans</name>
    <dbReference type="NCBI Taxonomy" id="516699"/>
    <lineage>
        <taxon>Bacteria</taxon>
        <taxon>Bacillati</taxon>
        <taxon>Actinomycetota</taxon>
        <taxon>Actinomycetes</taxon>
        <taxon>Micrococcales</taxon>
        <taxon>Micrococcaceae</taxon>
        <taxon>Arthrobacter</taxon>
    </lineage>
</organism>
<dbReference type="EMBL" id="JBHDLJ010000013">
    <property type="protein sequence ID" value="MFB0835744.1"/>
    <property type="molecule type" value="Genomic_DNA"/>
</dbReference>
<accession>A0ABV4UQ05</accession>
<comment type="caution">
    <text evidence="1">The sequence shown here is derived from an EMBL/GenBank/DDBJ whole genome shotgun (WGS) entry which is preliminary data.</text>
</comment>
<gene>
    <name evidence="1" type="ORF">ACETWP_14225</name>
</gene>
<name>A0ABV4UQ05_9MICC</name>
<evidence type="ECO:0000313" key="1">
    <source>
        <dbReference type="EMBL" id="MFB0835744.1"/>
    </source>
</evidence>
<evidence type="ECO:0000313" key="2">
    <source>
        <dbReference type="Proteomes" id="UP001575652"/>
    </source>
</evidence>
<reference evidence="1 2" key="1">
    <citation type="submission" date="2024-09" db="EMBL/GenBank/DDBJ databases">
        <authorList>
            <person name="Salinas-Garcia M.A."/>
            <person name="Prieme A."/>
        </authorList>
    </citation>
    <scope>NUCLEOTIDE SEQUENCE [LARGE SCALE GENOMIC DNA]</scope>
    <source>
        <strain evidence="1 2">DSM 21081</strain>
    </source>
</reference>
<protein>
    <submittedName>
        <fullName evidence="1">Uncharacterized protein</fullName>
    </submittedName>
</protein>